<evidence type="ECO:0000313" key="7">
    <source>
        <dbReference type="EMBL" id="RBP69000.1"/>
    </source>
</evidence>
<feature type="transmembrane region" description="Helical" evidence="6">
    <location>
        <begin position="125"/>
        <end position="144"/>
    </location>
</feature>
<feature type="transmembrane region" description="Helical" evidence="6">
    <location>
        <begin position="12"/>
        <end position="32"/>
    </location>
</feature>
<dbReference type="InterPro" id="IPR043428">
    <property type="entry name" value="LivM-like"/>
</dbReference>
<gene>
    <name evidence="7" type="ORF">DES36_102143</name>
</gene>
<dbReference type="AlphaFoldDB" id="A0A366IGG1"/>
<dbReference type="GO" id="GO:0015658">
    <property type="term" value="F:branched-chain amino acid transmembrane transporter activity"/>
    <property type="evidence" value="ECO:0007669"/>
    <property type="project" value="InterPro"/>
</dbReference>
<reference evidence="7 8" key="1">
    <citation type="submission" date="2018-06" db="EMBL/GenBank/DDBJ databases">
        <title>Genomic Encyclopedia of Type Strains, Phase IV (KMG-IV): sequencing the most valuable type-strain genomes for metagenomic binning, comparative biology and taxonomic classification.</title>
        <authorList>
            <person name="Goeker M."/>
        </authorList>
    </citation>
    <scope>NUCLEOTIDE SEQUENCE [LARGE SCALE GENOMIC DNA]</scope>
    <source>
        <strain evidence="7 8">DSM 22112</strain>
    </source>
</reference>
<feature type="transmembrane region" description="Helical" evidence="6">
    <location>
        <begin position="250"/>
        <end position="272"/>
    </location>
</feature>
<evidence type="ECO:0000313" key="8">
    <source>
        <dbReference type="Proteomes" id="UP000253490"/>
    </source>
</evidence>
<dbReference type="InterPro" id="IPR001851">
    <property type="entry name" value="ABC_transp_permease"/>
</dbReference>
<dbReference type="Proteomes" id="UP000253490">
    <property type="component" value="Unassembled WGS sequence"/>
</dbReference>
<feature type="transmembrane region" description="Helical" evidence="6">
    <location>
        <begin position="164"/>
        <end position="180"/>
    </location>
</feature>
<accession>A0A366IGG1</accession>
<protein>
    <submittedName>
        <fullName evidence="7">Amino acid/amide ABC transporter membrane protein 2 (HAAT family)</fullName>
    </submittedName>
</protein>
<evidence type="ECO:0000256" key="2">
    <source>
        <dbReference type="ARBA" id="ARBA00022475"/>
    </source>
</evidence>
<feature type="transmembrane region" description="Helical" evidence="6">
    <location>
        <begin position="92"/>
        <end position="113"/>
    </location>
</feature>
<dbReference type="GO" id="GO:0005886">
    <property type="term" value="C:plasma membrane"/>
    <property type="evidence" value="ECO:0007669"/>
    <property type="project" value="UniProtKB-SubCell"/>
</dbReference>
<keyword evidence="2" id="KW-1003">Cell membrane</keyword>
<evidence type="ECO:0000256" key="3">
    <source>
        <dbReference type="ARBA" id="ARBA00022692"/>
    </source>
</evidence>
<dbReference type="PANTHER" id="PTHR30482">
    <property type="entry name" value="HIGH-AFFINITY BRANCHED-CHAIN AMINO ACID TRANSPORT SYSTEM PERMEASE"/>
    <property type="match status" value="1"/>
</dbReference>
<proteinExistence type="predicted"/>
<dbReference type="PANTHER" id="PTHR30482:SF10">
    <property type="entry name" value="HIGH-AFFINITY BRANCHED-CHAIN AMINO ACID TRANSPORT PROTEIN BRAE"/>
    <property type="match status" value="1"/>
</dbReference>
<comment type="subcellular location">
    <subcellularLocation>
        <location evidence="1">Cell membrane</location>
        <topology evidence="1">Multi-pass membrane protein</topology>
    </subcellularLocation>
</comment>
<dbReference type="RefSeq" id="WP_113919570.1">
    <property type="nucleotide sequence ID" value="NZ_QNRX01000002.1"/>
</dbReference>
<dbReference type="OrthoDB" id="9789927at2"/>
<evidence type="ECO:0000256" key="6">
    <source>
        <dbReference type="SAM" id="Phobius"/>
    </source>
</evidence>
<dbReference type="Pfam" id="PF02653">
    <property type="entry name" value="BPD_transp_2"/>
    <property type="match status" value="1"/>
</dbReference>
<feature type="transmembrane region" description="Helical" evidence="6">
    <location>
        <begin position="284"/>
        <end position="303"/>
    </location>
</feature>
<organism evidence="7 8">
    <name type="scientific">Alkalibaculum bacchi</name>
    <dbReference type="NCBI Taxonomy" id="645887"/>
    <lineage>
        <taxon>Bacteria</taxon>
        <taxon>Bacillati</taxon>
        <taxon>Bacillota</taxon>
        <taxon>Clostridia</taxon>
        <taxon>Eubacteriales</taxon>
        <taxon>Eubacteriaceae</taxon>
        <taxon>Alkalibaculum</taxon>
    </lineage>
</organism>
<keyword evidence="5 6" id="KW-0472">Membrane</keyword>
<evidence type="ECO:0000256" key="4">
    <source>
        <dbReference type="ARBA" id="ARBA00022989"/>
    </source>
</evidence>
<dbReference type="CDD" id="cd06581">
    <property type="entry name" value="TM_PBP1_LivM_like"/>
    <property type="match status" value="1"/>
</dbReference>
<comment type="caution">
    <text evidence="7">The sequence shown here is derived from an EMBL/GenBank/DDBJ whole genome shotgun (WGS) entry which is preliminary data.</text>
</comment>
<feature type="transmembrane region" description="Helical" evidence="6">
    <location>
        <begin position="210"/>
        <end position="230"/>
    </location>
</feature>
<sequence length="335" mass="35721">MAGKNKKSNMINLIAVILVFVLLNILTTTGIVSRYFAGILVTCFINIVMASSLNLTVGYLGQLALGHAGFMAVGAYASALFSIAINEMGMPATIQLVLSLIVAGIITAIIGYLIGLPALRLKGDYLAIITLGFGEIIRVAINNLKFTGGAQGLTGIPKIVNSNNSYWVTIVVLVVLYTLTRSRHGRAMKSIMEDEIAAEAVGIDTIKFKALGFTISAFFAGVGGGLYAQYTAFLDPSTFGFMKSVEILTIVILGGMGSLTGTVVASFILTLLPELLRDFAEYRMLLYSAVLIIMMIFRPQGILGTKEFSLTGALRIPAAIREKKKAQNDAEGGDL</sequence>
<name>A0A366IGG1_9FIRM</name>
<feature type="transmembrane region" description="Helical" evidence="6">
    <location>
        <begin position="38"/>
        <end position="61"/>
    </location>
</feature>
<evidence type="ECO:0000256" key="5">
    <source>
        <dbReference type="ARBA" id="ARBA00023136"/>
    </source>
</evidence>
<keyword evidence="3 6" id="KW-0812">Transmembrane</keyword>
<evidence type="ECO:0000256" key="1">
    <source>
        <dbReference type="ARBA" id="ARBA00004651"/>
    </source>
</evidence>
<keyword evidence="4 6" id="KW-1133">Transmembrane helix</keyword>
<dbReference type="EMBL" id="QNRX01000002">
    <property type="protein sequence ID" value="RBP69000.1"/>
    <property type="molecule type" value="Genomic_DNA"/>
</dbReference>
<feature type="transmembrane region" description="Helical" evidence="6">
    <location>
        <begin position="68"/>
        <end position="86"/>
    </location>
</feature>
<keyword evidence="8" id="KW-1185">Reference proteome</keyword>